<comment type="caution">
    <text evidence="2">The sequence shown here is derived from an EMBL/GenBank/DDBJ whole genome shotgun (WGS) entry which is preliminary data.</text>
</comment>
<keyword evidence="1" id="KW-1133">Transmembrane helix</keyword>
<organism evidence="2">
    <name type="scientific">bioreactor metagenome</name>
    <dbReference type="NCBI Taxonomy" id="1076179"/>
    <lineage>
        <taxon>unclassified sequences</taxon>
        <taxon>metagenomes</taxon>
        <taxon>ecological metagenomes</taxon>
    </lineage>
</organism>
<keyword evidence="1" id="KW-0472">Membrane</keyword>
<feature type="transmembrane region" description="Helical" evidence="1">
    <location>
        <begin position="12"/>
        <end position="36"/>
    </location>
</feature>
<dbReference type="EMBL" id="VSSQ01061501">
    <property type="protein sequence ID" value="MPN14823.1"/>
    <property type="molecule type" value="Genomic_DNA"/>
</dbReference>
<keyword evidence="1" id="KW-0812">Transmembrane</keyword>
<sequence>MVSSLAPIKYASLLMGVWLMGSFIANIAAGYVASYVEVLGHLQIFGGIAAISIVLGAVLLVLSKKLVSMME</sequence>
<accession>A0A645FRP1</accession>
<proteinExistence type="predicted"/>
<dbReference type="Gene3D" id="1.20.1250.20">
    <property type="entry name" value="MFS general substrate transporter like domains"/>
    <property type="match status" value="1"/>
</dbReference>
<evidence type="ECO:0000256" key="1">
    <source>
        <dbReference type="SAM" id="Phobius"/>
    </source>
</evidence>
<feature type="transmembrane region" description="Helical" evidence="1">
    <location>
        <begin position="42"/>
        <end position="62"/>
    </location>
</feature>
<name>A0A645FRP1_9ZZZZ</name>
<gene>
    <name evidence="2" type="ORF">SDC9_162152</name>
</gene>
<dbReference type="InterPro" id="IPR036259">
    <property type="entry name" value="MFS_trans_sf"/>
</dbReference>
<evidence type="ECO:0008006" key="3">
    <source>
        <dbReference type="Google" id="ProtNLM"/>
    </source>
</evidence>
<dbReference type="AlphaFoldDB" id="A0A645FRP1"/>
<protein>
    <recommendedName>
        <fullName evidence="3">Dipeptide and tripeptide permease A</fullName>
    </recommendedName>
</protein>
<reference evidence="2" key="1">
    <citation type="submission" date="2019-08" db="EMBL/GenBank/DDBJ databases">
        <authorList>
            <person name="Kucharzyk K."/>
            <person name="Murdoch R.W."/>
            <person name="Higgins S."/>
            <person name="Loffler F."/>
        </authorList>
    </citation>
    <scope>NUCLEOTIDE SEQUENCE</scope>
</reference>
<evidence type="ECO:0000313" key="2">
    <source>
        <dbReference type="EMBL" id="MPN14823.1"/>
    </source>
</evidence>